<keyword evidence="2" id="KW-1185">Reference proteome</keyword>
<accession>A0ACC0U4S1</accession>
<gene>
    <name evidence="1" type="ORF">F5148DRAFT_1212225</name>
</gene>
<sequence length="236" mass="25710">MRMRRASAPPAPAAEQLTEGRREGSIRSKSHASTTPRPVKSWDIPMHRRANRGEGMGGVCIISVTVRGKRAIAAKAVGWPSTCLAKDLLVTTRCETAACAHTDKRLVTNHESPSCQRDQWTGSEPPPMFIHGNSFLPFFSQAPDLPVFGRSGPWTFVDPLGRLREQWFRHLVTARPLVGQVLDSESLTVNDAMSHADTVATRMAKLAPSTARVANANIALARSIRNSTSLAGVLMH</sequence>
<protein>
    <submittedName>
        <fullName evidence="1">Uncharacterized protein</fullName>
    </submittedName>
</protein>
<name>A0ACC0U4S1_9AGAM</name>
<proteinExistence type="predicted"/>
<evidence type="ECO:0000313" key="1">
    <source>
        <dbReference type="EMBL" id="KAI9462934.1"/>
    </source>
</evidence>
<reference evidence="1" key="1">
    <citation type="submission" date="2021-03" db="EMBL/GenBank/DDBJ databases">
        <title>Evolutionary priming and transition to the ectomycorrhizal habit in an iconic lineage of mushroom-forming fungi: is preadaptation a requirement?</title>
        <authorList>
            <consortium name="DOE Joint Genome Institute"/>
            <person name="Looney B.P."/>
            <person name="Miyauchi S."/>
            <person name="Morin E."/>
            <person name="Drula E."/>
            <person name="Courty P.E."/>
            <person name="Chicoki N."/>
            <person name="Fauchery L."/>
            <person name="Kohler A."/>
            <person name="Kuo A."/>
            <person name="LaButti K."/>
            <person name="Pangilinan J."/>
            <person name="Lipzen A."/>
            <person name="Riley R."/>
            <person name="Andreopoulos W."/>
            <person name="He G."/>
            <person name="Johnson J."/>
            <person name="Barry K.W."/>
            <person name="Grigoriev I.V."/>
            <person name="Nagy L."/>
            <person name="Hibbett D."/>
            <person name="Henrissat B."/>
            <person name="Matheny P.B."/>
            <person name="Labbe J."/>
            <person name="Martin A.F."/>
        </authorList>
    </citation>
    <scope>NUCLEOTIDE SEQUENCE</scope>
    <source>
        <strain evidence="1">BPL698</strain>
    </source>
</reference>
<comment type="caution">
    <text evidence="1">The sequence shown here is derived from an EMBL/GenBank/DDBJ whole genome shotgun (WGS) entry which is preliminary data.</text>
</comment>
<dbReference type="EMBL" id="JAGFNK010000163">
    <property type="protein sequence ID" value="KAI9462934.1"/>
    <property type="molecule type" value="Genomic_DNA"/>
</dbReference>
<organism evidence="1 2">
    <name type="scientific">Russula earlei</name>
    <dbReference type="NCBI Taxonomy" id="71964"/>
    <lineage>
        <taxon>Eukaryota</taxon>
        <taxon>Fungi</taxon>
        <taxon>Dikarya</taxon>
        <taxon>Basidiomycota</taxon>
        <taxon>Agaricomycotina</taxon>
        <taxon>Agaricomycetes</taxon>
        <taxon>Russulales</taxon>
        <taxon>Russulaceae</taxon>
        <taxon>Russula</taxon>
    </lineage>
</organism>
<evidence type="ECO:0000313" key="2">
    <source>
        <dbReference type="Proteomes" id="UP001207468"/>
    </source>
</evidence>
<dbReference type="Proteomes" id="UP001207468">
    <property type="component" value="Unassembled WGS sequence"/>
</dbReference>